<feature type="domain" description="GOLD" evidence="9">
    <location>
        <begin position="1"/>
        <end position="119"/>
    </location>
</feature>
<dbReference type="HOGENOM" id="CLU_066963_2_1_1"/>
<evidence type="ECO:0000256" key="4">
    <source>
        <dbReference type="ARBA" id="ARBA00022729"/>
    </source>
</evidence>
<dbReference type="InterPro" id="IPR009038">
    <property type="entry name" value="GOLD_dom"/>
</dbReference>
<evidence type="ECO:0000256" key="6">
    <source>
        <dbReference type="ARBA" id="ARBA00023136"/>
    </source>
</evidence>
<reference evidence="10 11" key="1">
    <citation type="journal article" date="2011" name="Proc. Natl. Acad. Sci. U.S.A.">
        <title>Comparative genomics of xylose-fermenting fungi for enhanced biofuel production.</title>
        <authorList>
            <person name="Wohlbach D.J."/>
            <person name="Kuo A."/>
            <person name="Sato T.K."/>
            <person name="Potts K.M."/>
            <person name="Salamov A.A."/>
            <person name="LaButti K.M."/>
            <person name="Sun H."/>
            <person name="Clum A."/>
            <person name="Pangilinan J.L."/>
            <person name="Lindquist E.A."/>
            <person name="Lucas S."/>
            <person name="Lapidus A."/>
            <person name="Jin M."/>
            <person name="Gunawan C."/>
            <person name="Balan V."/>
            <person name="Dale B.E."/>
            <person name="Jeffries T.W."/>
            <person name="Zinkel R."/>
            <person name="Barry K.W."/>
            <person name="Grigoriev I.V."/>
            <person name="Gasch A.P."/>
        </authorList>
    </citation>
    <scope>NUCLEOTIDE SEQUENCE [LARGE SCALE GENOMIC DNA]</scope>
    <source>
        <strain evidence="11">NRRL Y-27907 / 11-Y1</strain>
    </source>
</reference>
<gene>
    <name evidence="10" type="ORF">SPAPADRAFT_61874</name>
</gene>
<keyword evidence="4" id="KW-0732">Signal</keyword>
<evidence type="ECO:0000256" key="8">
    <source>
        <dbReference type="SAM" id="Phobius"/>
    </source>
</evidence>
<dbReference type="KEGG" id="spaa:SPAPADRAFT_61874"/>
<evidence type="ECO:0000313" key="10">
    <source>
        <dbReference type="EMBL" id="EGW31302.1"/>
    </source>
</evidence>
<dbReference type="RefSeq" id="XP_007376080.1">
    <property type="nucleotide sequence ID" value="XM_007376018.1"/>
</dbReference>
<dbReference type="EMBL" id="GL996503">
    <property type="protein sequence ID" value="EGW31302.1"/>
    <property type="molecule type" value="Genomic_DNA"/>
</dbReference>
<evidence type="ECO:0000256" key="5">
    <source>
        <dbReference type="ARBA" id="ARBA00022989"/>
    </source>
</evidence>
<keyword evidence="3 7" id="KW-0812">Transmembrane</keyword>
<evidence type="ECO:0000256" key="2">
    <source>
        <dbReference type="ARBA" id="ARBA00007104"/>
    </source>
</evidence>
<keyword evidence="11" id="KW-1185">Reference proteome</keyword>
<dbReference type="GO" id="GO:0016020">
    <property type="term" value="C:membrane"/>
    <property type="evidence" value="ECO:0007669"/>
    <property type="project" value="UniProtKB-SubCell"/>
</dbReference>
<dbReference type="InParanoid" id="G3ARI1"/>
<feature type="transmembrane region" description="Helical" evidence="8">
    <location>
        <begin position="175"/>
        <end position="195"/>
    </location>
</feature>
<name>G3ARI1_SPAPN</name>
<evidence type="ECO:0000256" key="3">
    <source>
        <dbReference type="ARBA" id="ARBA00022692"/>
    </source>
</evidence>
<evidence type="ECO:0000259" key="9">
    <source>
        <dbReference type="PROSITE" id="PS50866"/>
    </source>
</evidence>
<evidence type="ECO:0000256" key="1">
    <source>
        <dbReference type="ARBA" id="ARBA00004479"/>
    </source>
</evidence>
<dbReference type="PANTHER" id="PTHR22811">
    <property type="entry name" value="TRANSMEMBRANE EMP24 DOMAIN-CONTAINING PROTEIN"/>
    <property type="match status" value="1"/>
</dbReference>
<dbReference type="OrthoDB" id="3427at2759"/>
<accession>G3ARI1</accession>
<dbReference type="Proteomes" id="UP000000709">
    <property type="component" value="Unassembled WGS sequence"/>
</dbReference>
<dbReference type="InterPro" id="IPR015720">
    <property type="entry name" value="Emp24-like"/>
</dbReference>
<evidence type="ECO:0000313" key="11">
    <source>
        <dbReference type="Proteomes" id="UP000000709"/>
    </source>
</evidence>
<dbReference type="STRING" id="619300.G3ARI1"/>
<comment type="subcellular location">
    <subcellularLocation>
        <location evidence="1 7">Membrane</location>
        <topology evidence="1 7">Single-pass type I membrane protein</topology>
    </subcellularLocation>
</comment>
<protein>
    <recommendedName>
        <fullName evidence="9">GOLD domain-containing protein</fullName>
    </recommendedName>
</protein>
<keyword evidence="6 8" id="KW-0472">Membrane</keyword>
<dbReference type="AlphaFoldDB" id="G3ARI1"/>
<dbReference type="eggNOG" id="KOG1690">
    <property type="taxonomic scope" value="Eukaryota"/>
</dbReference>
<sequence length="207" mass="24088">MDLHKDTILIGRYKMEITTDATNAGDSYTSYSYHTPLDKKEIGVVIDVEEVFDNNHRVVRQRGFAVGQFSFNTLDSGQHRICLTPKSFLRQAWFRNNVDSYIVKDSKFAMARIGIELAIGDTTLLDSKRSRDVQTIKEQVYGLNNKLSLIRREQLFIREKEAHFRDLSERTCETVVNWVMIQLGAMVILFIYQAIRISKIFEKRKID</sequence>
<evidence type="ECO:0000256" key="7">
    <source>
        <dbReference type="RuleBase" id="RU003827"/>
    </source>
</evidence>
<dbReference type="SMART" id="SM01190">
    <property type="entry name" value="EMP24_GP25L"/>
    <property type="match status" value="1"/>
</dbReference>
<dbReference type="OMA" id="AEREEKC"/>
<proteinExistence type="inferred from homology"/>
<keyword evidence="5 8" id="KW-1133">Transmembrane helix</keyword>
<organism evidence="11">
    <name type="scientific">Spathaspora passalidarum (strain NRRL Y-27907 / 11-Y1)</name>
    <dbReference type="NCBI Taxonomy" id="619300"/>
    <lineage>
        <taxon>Eukaryota</taxon>
        <taxon>Fungi</taxon>
        <taxon>Dikarya</taxon>
        <taxon>Ascomycota</taxon>
        <taxon>Saccharomycotina</taxon>
        <taxon>Pichiomycetes</taxon>
        <taxon>Debaryomycetaceae</taxon>
        <taxon>Spathaspora</taxon>
    </lineage>
</organism>
<dbReference type="Pfam" id="PF01105">
    <property type="entry name" value="EMP24_GP25L"/>
    <property type="match status" value="1"/>
</dbReference>
<dbReference type="GeneID" id="18874088"/>
<comment type="similarity">
    <text evidence="2 7">Belongs to the EMP24/GP25L family.</text>
</comment>
<dbReference type="PROSITE" id="PS50866">
    <property type="entry name" value="GOLD"/>
    <property type="match status" value="1"/>
</dbReference>